<keyword evidence="8" id="KW-1185">Reference proteome</keyword>
<dbReference type="KEGG" id="rhs:A3Q41_02431"/>
<evidence type="ECO:0000256" key="4">
    <source>
        <dbReference type="ARBA" id="ARBA00022989"/>
    </source>
</evidence>
<name>A0A143QKZ8_RHOFA</name>
<dbReference type="PATRIC" id="fig|1653479.3.peg.2461"/>
<keyword evidence="3 6" id="KW-0812">Transmembrane</keyword>
<evidence type="ECO:0000313" key="8">
    <source>
        <dbReference type="Proteomes" id="UP000076038"/>
    </source>
</evidence>
<feature type="transmembrane region" description="Helical" evidence="6">
    <location>
        <begin position="168"/>
        <end position="192"/>
    </location>
</feature>
<evidence type="ECO:0000256" key="5">
    <source>
        <dbReference type="ARBA" id="ARBA00023136"/>
    </source>
</evidence>
<dbReference type="InterPro" id="IPR017039">
    <property type="entry name" value="Virul_fac_BrkB"/>
</dbReference>
<feature type="transmembrane region" description="Helical" evidence="6">
    <location>
        <begin position="98"/>
        <end position="121"/>
    </location>
</feature>
<dbReference type="Pfam" id="PF03631">
    <property type="entry name" value="Virul_fac_BrkB"/>
    <property type="match status" value="1"/>
</dbReference>
<reference evidence="7 8" key="1">
    <citation type="journal article" date="2016" name="Genome Announc.">
        <title>Complete Genome and Plasmid Sequences for Rhodococcus fascians D188 and Draft Sequences for Rhodococcus Isolates PBTS 1 and PBTS 2.</title>
        <authorList>
            <person name="Stamler R.A."/>
            <person name="Vereecke D."/>
            <person name="Zhang Y."/>
            <person name="Schilkey F."/>
            <person name="Devitt N."/>
            <person name="Randall J.J."/>
        </authorList>
    </citation>
    <scope>NUCLEOTIDE SEQUENCE [LARGE SCALE GENOMIC DNA]</scope>
    <source>
        <strain evidence="7 8">PBTS2</strain>
    </source>
</reference>
<comment type="subcellular location">
    <subcellularLocation>
        <location evidence="1">Cell membrane</location>
        <topology evidence="1">Multi-pass membrane protein</topology>
    </subcellularLocation>
</comment>
<evidence type="ECO:0000256" key="2">
    <source>
        <dbReference type="ARBA" id="ARBA00022475"/>
    </source>
</evidence>
<evidence type="ECO:0000256" key="6">
    <source>
        <dbReference type="SAM" id="Phobius"/>
    </source>
</evidence>
<gene>
    <name evidence="7" type="ORF">A3Q41_02431</name>
</gene>
<dbReference type="EMBL" id="CP015220">
    <property type="protein sequence ID" value="AMY23730.1"/>
    <property type="molecule type" value="Genomic_DNA"/>
</dbReference>
<protein>
    <submittedName>
        <fullName evidence="7">Uncharacterized protein</fullName>
    </submittedName>
</protein>
<dbReference type="Proteomes" id="UP000076038">
    <property type="component" value="Chromosome"/>
</dbReference>
<evidence type="ECO:0000256" key="3">
    <source>
        <dbReference type="ARBA" id="ARBA00022692"/>
    </source>
</evidence>
<keyword evidence="2" id="KW-1003">Cell membrane</keyword>
<feature type="transmembrane region" description="Helical" evidence="6">
    <location>
        <begin position="142"/>
        <end position="162"/>
    </location>
</feature>
<dbReference type="PANTHER" id="PTHR30213:SF1">
    <property type="entry name" value="INNER MEMBRANE PROTEIN YHJD"/>
    <property type="match status" value="1"/>
</dbReference>
<reference evidence="8" key="2">
    <citation type="submission" date="2016-04" db="EMBL/GenBank/DDBJ databases">
        <title>Complete Genome and Plasmid Sequences for Rhodococcus fascians D188 and Draft Sequences for Rhodococcus spp. Isolates PBTS 1 and PBTS 2.</title>
        <authorList>
            <person name="Stamer R."/>
            <person name="Vereecke D."/>
            <person name="Zhang Y."/>
            <person name="Schilkey F."/>
            <person name="Devitt N."/>
            <person name="Randall J."/>
        </authorList>
    </citation>
    <scope>NUCLEOTIDE SEQUENCE [LARGE SCALE GENOMIC DNA]</scope>
    <source>
        <strain evidence="8">PBTS2</strain>
    </source>
</reference>
<sequence length="331" mass="34910">MMVAKVDNFQRRHPSAGFPLAVLYKFMDDRGGYLAALIAYYSFLSLFPLLLLFTTLLGIVLAGDPELQTRIIDSAMSQIPVIGDQLGQPDRLSGGTTAIVIGVVGSLYGGLGVSLAVQYAMNTAWSVPRNEQPDPIKGRLRGLLLLSTVGTAIIGLTVLNGVASSGVFGFAGGALALVGAVVVNAAVFTAAFRIGTARDLSVRDVLPGAAIAAVVWQALQSFGGIYIRYVVGNASASNGIFAIVLGLLGFLYVASVLIVLCIEINAVRVDHLHPRALLTPFTDNVELTEGDKNSYTGQAEAQRNKGFQDITVTYDEPNSVVDEDSSSTRGD</sequence>
<keyword evidence="5 6" id="KW-0472">Membrane</keyword>
<dbReference type="AlphaFoldDB" id="A0A143QKZ8"/>
<proteinExistence type="predicted"/>
<evidence type="ECO:0000313" key="7">
    <source>
        <dbReference type="EMBL" id="AMY23730.1"/>
    </source>
</evidence>
<keyword evidence="4 6" id="KW-1133">Transmembrane helix</keyword>
<dbReference type="PANTHER" id="PTHR30213">
    <property type="entry name" value="INNER MEMBRANE PROTEIN YHJD"/>
    <property type="match status" value="1"/>
</dbReference>
<feature type="transmembrane region" description="Helical" evidence="6">
    <location>
        <begin position="239"/>
        <end position="262"/>
    </location>
</feature>
<accession>A0A143QKZ8</accession>
<organism evidence="7 8">
    <name type="scientific">Rhodococcoides fascians</name>
    <name type="common">Rhodococcus fascians</name>
    <dbReference type="NCBI Taxonomy" id="1828"/>
    <lineage>
        <taxon>Bacteria</taxon>
        <taxon>Bacillati</taxon>
        <taxon>Actinomycetota</taxon>
        <taxon>Actinomycetes</taxon>
        <taxon>Mycobacteriales</taxon>
        <taxon>Nocardiaceae</taxon>
        <taxon>Rhodococcoides</taxon>
    </lineage>
</organism>
<dbReference type="GO" id="GO:0005886">
    <property type="term" value="C:plasma membrane"/>
    <property type="evidence" value="ECO:0007669"/>
    <property type="project" value="UniProtKB-SubCell"/>
</dbReference>
<feature type="transmembrane region" description="Helical" evidence="6">
    <location>
        <begin position="33"/>
        <end position="61"/>
    </location>
</feature>
<evidence type="ECO:0000256" key="1">
    <source>
        <dbReference type="ARBA" id="ARBA00004651"/>
    </source>
</evidence>
<feature type="transmembrane region" description="Helical" evidence="6">
    <location>
        <begin position="204"/>
        <end position="227"/>
    </location>
</feature>